<dbReference type="PANTHER" id="PTHR46033:SF8">
    <property type="entry name" value="PROTEIN MAINTENANCE OF MERISTEMS-LIKE"/>
    <property type="match status" value="1"/>
</dbReference>
<accession>A0A835M9I8</accession>
<evidence type="ECO:0000259" key="1">
    <source>
        <dbReference type="Pfam" id="PF10536"/>
    </source>
</evidence>
<dbReference type="OrthoDB" id="1938336at2759"/>
<dbReference type="InterPro" id="IPR019557">
    <property type="entry name" value="AminoTfrase-like_pln_mobile"/>
</dbReference>
<sequence>MPPCKRFFGGRELREEESTTSSVNLGQEDEFVAQTPDENTLEPIVFPQFINPQQHPPLIRSPETHVSKRVLDNQGVTPWLIRCSWESVKFFWKALRSRKEPGFIRICDAILATPFGGIIDVPYLKNDKALTYALVERWWDTTHSFHFPCGEATITPLDFSMLTGLSIGRGRLLQSNRSYETFELEEMTISRKEFKGDDPAKGVEVDSI</sequence>
<dbReference type="GO" id="GO:0010073">
    <property type="term" value="P:meristem maintenance"/>
    <property type="evidence" value="ECO:0007669"/>
    <property type="project" value="InterPro"/>
</dbReference>
<evidence type="ECO:0000313" key="2">
    <source>
        <dbReference type="EMBL" id="KAF9624295.1"/>
    </source>
</evidence>
<dbReference type="PANTHER" id="PTHR46033">
    <property type="entry name" value="PROTEIN MAIN-LIKE 2"/>
    <property type="match status" value="1"/>
</dbReference>
<proteinExistence type="predicted"/>
<name>A0A835M9I8_9MAGN</name>
<dbReference type="Proteomes" id="UP000631114">
    <property type="component" value="Unassembled WGS sequence"/>
</dbReference>
<organism evidence="2 3">
    <name type="scientific">Coptis chinensis</name>
    <dbReference type="NCBI Taxonomy" id="261450"/>
    <lineage>
        <taxon>Eukaryota</taxon>
        <taxon>Viridiplantae</taxon>
        <taxon>Streptophyta</taxon>
        <taxon>Embryophyta</taxon>
        <taxon>Tracheophyta</taxon>
        <taxon>Spermatophyta</taxon>
        <taxon>Magnoliopsida</taxon>
        <taxon>Ranunculales</taxon>
        <taxon>Ranunculaceae</taxon>
        <taxon>Coptidoideae</taxon>
        <taxon>Coptis</taxon>
    </lineage>
</organism>
<dbReference type="AlphaFoldDB" id="A0A835M9I8"/>
<gene>
    <name evidence="2" type="ORF">IFM89_009203</name>
</gene>
<dbReference type="InterPro" id="IPR044824">
    <property type="entry name" value="MAIN-like"/>
</dbReference>
<reference evidence="2 3" key="1">
    <citation type="submission" date="2020-10" db="EMBL/GenBank/DDBJ databases">
        <title>The Coptis chinensis genome and diversification of protoberbering-type alkaloids.</title>
        <authorList>
            <person name="Wang B."/>
            <person name="Shu S."/>
            <person name="Song C."/>
            <person name="Liu Y."/>
        </authorList>
    </citation>
    <scope>NUCLEOTIDE SEQUENCE [LARGE SCALE GENOMIC DNA]</scope>
    <source>
        <strain evidence="2">HL-2020</strain>
        <tissue evidence="2">Leaf</tissue>
    </source>
</reference>
<dbReference type="EMBL" id="JADFTS010000001">
    <property type="protein sequence ID" value="KAF9624295.1"/>
    <property type="molecule type" value="Genomic_DNA"/>
</dbReference>
<dbReference type="Pfam" id="PF10536">
    <property type="entry name" value="PMD"/>
    <property type="match status" value="1"/>
</dbReference>
<evidence type="ECO:0000313" key="3">
    <source>
        <dbReference type="Proteomes" id="UP000631114"/>
    </source>
</evidence>
<feature type="domain" description="Aminotransferase-like plant mobile" evidence="1">
    <location>
        <begin position="124"/>
        <end position="181"/>
    </location>
</feature>
<keyword evidence="3" id="KW-1185">Reference proteome</keyword>
<protein>
    <recommendedName>
        <fullName evidence="1">Aminotransferase-like plant mobile domain-containing protein</fullName>
    </recommendedName>
</protein>
<comment type="caution">
    <text evidence="2">The sequence shown here is derived from an EMBL/GenBank/DDBJ whole genome shotgun (WGS) entry which is preliminary data.</text>
</comment>